<dbReference type="EMBL" id="WODC01000006">
    <property type="protein sequence ID" value="MUM77985.1"/>
    <property type="molecule type" value="Genomic_DNA"/>
</dbReference>
<evidence type="ECO:0000256" key="1">
    <source>
        <dbReference type="ARBA" id="ARBA00011028"/>
    </source>
</evidence>
<proteinExistence type="inferred from homology"/>
<comment type="caution">
    <text evidence="6">The sequence shown here is derived from an EMBL/GenBank/DDBJ whole genome shotgun (WGS) entry which is preliminary data.</text>
</comment>
<dbReference type="AlphaFoldDB" id="A0A7K1KPG7"/>
<keyword evidence="2" id="KW-0813">Transport</keyword>
<accession>A0A7K1KPG7</accession>
<feature type="compositionally biased region" description="Basic and acidic residues" evidence="4">
    <location>
        <begin position="140"/>
        <end position="152"/>
    </location>
</feature>
<gene>
    <name evidence="6" type="ORF">GKC30_10095</name>
</gene>
<dbReference type="RefSeq" id="WP_155934605.1">
    <property type="nucleotide sequence ID" value="NZ_WODC01000006.1"/>
</dbReference>
<dbReference type="SUPFAM" id="SSF53807">
    <property type="entry name" value="Helical backbone' metal receptor"/>
    <property type="match status" value="1"/>
</dbReference>
<evidence type="ECO:0000313" key="6">
    <source>
        <dbReference type="EMBL" id="MUM77985.1"/>
    </source>
</evidence>
<dbReference type="Proteomes" id="UP000461162">
    <property type="component" value="Unassembled WGS sequence"/>
</dbReference>
<organism evidence="6 7">
    <name type="scientific">Pseudodesulfovibrio alkaliphilus</name>
    <dbReference type="NCBI Taxonomy" id="2661613"/>
    <lineage>
        <taxon>Bacteria</taxon>
        <taxon>Pseudomonadati</taxon>
        <taxon>Thermodesulfobacteriota</taxon>
        <taxon>Desulfovibrionia</taxon>
        <taxon>Desulfovibrionales</taxon>
        <taxon>Desulfovibrionaceae</taxon>
    </lineage>
</organism>
<dbReference type="PANTHER" id="PTHR42953:SF3">
    <property type="entry name" value="HIGH-AFFINITY ZINC UPTAKE SYSTEM PROTEIN ZNUA"/>
    <property type="match status" value="1"/>
</dbReference>
<name>A0A7K1KPG7_9BACT</name>
<feature type="chain" id="PRO_5029852868" evidence="5">
    <location>
        <begin position="27"/>
        <end position="314"/>
    </location>
</feature>
<feature type="signal peptide" evidence="5">
    <location>
        <begin position="1"/>
        <end position="26"/>
    </location>
</feature>
<evidence type="ECO:0000256" key="5">
    <source>
        <dbReference type="SAM" id="SignalP"/>
    </source>
</evidence>
<evidence type="ECO:0000256" key="3">
    <source>
        <dbReference type="ARBA" id="ARBA00022729"/>
    </source>
</evidence>
<dbReference type="InterPro" id="IPR006127">
    <property type="entry name" value="ZnuA-like"/>
</dbReference>
<protein>
    <submittedName>
        <fullName evidence="6">ABC transporter substrate-binding protein</fullName>
    </submittedName>
</protein>
<feature type="region of interest" description="Disordered" evidence="4">
    <location>
        <begin position="118"/>
        <end position="152"/>
    </location>
</feature>
<keyword evidence="7" id="KW-1185">Reference proteome</keyword>
<sequence>MMKKRILLTAFAFFLAAALGVGPARAQTPVFVSILPQKYFVERIAGDLAQVSVLVMPGASPHTYEPTPRQMAALAKAKAYFSIGVTFENIWLPRINSANPSLRIVPTARGIEKLPMDAHHHHDDEGHGHDHGAAHHHHGHEHDHGHDHDHGILDPHVWLSPNGAKVLAANTRDGLIRMDPANEAAYRANADALLREIDSVDADIRALLDGLPESRRSFMVFHPSWGYFAHQYGLNQISIEVAGREPSPKGLAEVIEQGRALGIRVIFVQPQFSGKSAAVIAAEIGAHTAVLDPLAEDWPASMRDTARAIAAAAR</sequence>
<dbReference type="GO" id="GO:0046872">
    <property type="term" value="F:metal ion binding"/>
    <property type="evidence" value="ECO:0007669"/>
    <property type="project" value="InterPro"/>
</dbReference>
<evidence type="ECO:0000256" key="4">
    <source>
        <dbReference type="SAM" id="MobiDB-lite"/>
    </source>
</evidence>
<dbReference type="InterPro" id="IPR050492">
    <property type="entry name" value="Bact_metal-bind_prot9"/>
</dbReference>
<dbReference type="Pfam" id="PF01297">
    <property type="entry name" value="ZnuA"/>
    <property type="match status" value="1"/>
</dbReference>
<evidence type="ECO:0000256" key="2">
    <source>
        <dbReference type="ARBA" id="ARBA00022448"/>
    </source>
</evidence>
<dbReference type="PANTHER" id="PTHR42953">
    <property type="entry name" value="HIGH-AFFINITY ZINC UPTAKE SYSTEM PROTEIN ZNUA-RELATED"/>
    <property type="match status" value="1"/>
</dbReference>
<dbReference type="Gene3D" id="3.40.50.1980">
    <property type="entry name" value="Nitrogenase molybdenum iron protein domain"/>
    <property type="match status" value="2"/>
</dbReference>
<dbReference type="GO" id="GO:0030001">
    <property type="term" value="P:metal ion transport"/>
    <property type="evidence" value="ECO:0007669"/>
    <property type="project" value="InterPro"/>
</dbReference>
<keyword evidence="3 5" id="KW-0732">Signal</keyword>
<feature type="compositionally biased region" description="Basic and acidic residues" evidence="4">
    <location>
        <begin position="118"/>
        <end position="133"/>
    </location>
</feature>
<evidence type="ECO:0000313" key="7">
    <source>
        <dbReference type="Proteomes" id="UP000461162"/>
    </source>
</evidence>
<reference evidence="6 7" key="1">
    <citation type="submission" date="2019-11" db="EMBL/GenBank/DDBJ databases">
        <title>Pseudodesulfovibrio alkaliphilus, sp. nov., an alkaliphilic sulfate-reducing bacteria from mud volcano of Taman peninsula, Russia.</title>
        <authorList>
            <person name="Frolova A."/>
            <person name="Merkel A.Y."/>
            <person name="Slobodkin A.I."/>
        </authorList>
    </citation>
    <scope>NUCLEOTIDE SEQUENCE [LARGE SCALE GENOMIC DNA]</scope>
    <source>
        <strain evidence="6 7">F-1</strain>
    </source>
</reference>
<comment type="similarity">
    <text evidence="1">Belongs to the bacterial solute-binding protein 9 family.</text>
</comment>